<dbReference type="Gene3D" id="3.90.330.10">
    <property type="entry name" value="Nitrile hydratase alpha /Thiocyanate hydrolase gamma"/>
    <property type="match status" value="1"/>
</dbReference>
<dbReference type="Proteomes" id="UP000233256">
    <property type="component" value="Unassembled WGS sequence"/>
</dbReference>
<proteinExistence type="predicted"/>
<accession>A0A2N1PMB8</accession>
<evidence type="ECO:0000313" key="2">
    <source>
        <dbReference type="Proteomes" id="UP000233256"/>
    </source>
</evidence>
<sequence length="165" mass="17680">MEYRTWSEDEIKKVMVSLYHGAATDREFRNLCLKNPKAAIEKVAGVAIPDDFKIRFIENAKDTDVTYVLPNFEDDELDDRELAQVSGGRGNPITEVVKIITEPVRILADEALHIGTTGKFDTGIICATVGVIAMPPGTGVPAGTGMAASATSSAVDSSYGHHGPC</sequence>
<organism evidence="1 2">
    <name type="scientific">Candidatus Wallbacteria bacterium HGW-Wallbacteria-1</name>
    <dbReference type="NCBI Taxonomy" id="2013854"/>
    <lineage>
        <taxon>Bacteria</taxon>
        <taxon>Candidatus Walliibacteriota</taxon>
    </lineage>
</organism>
<dbReference type="NCBIfam" id="TIGR03793">
    <property type="entry name" value="leader_NHLP"/>
    <property type="match status" value="1"/>
</dbReference>
<dbReference type="AlphaFoldDB" id="A0A2N1PMB8"/>
<dbReference type="EMBL" id="PGXC01000016">
    <property type="protein sequence ID" value="PKK89479.1"/>
    <property type="molecule type" value="Genomic_DNA"/>
</dbReference>
<gene>
    <name evidence="1" type="ORF">CVV64_13770</name>
</gene>
<dbReference type="InterPro" id="IPR022513">
    <property type="entry name" value="TOMM_pelo"/>
</dbReference>
<protein>
    <recommendedName>
        <fullName evidence="3">NHLP leader peptide family natural product</fullName>
    </recommendedName>
</protein>
<evidence type="ECO:0008006" key="3">
    <source>
        <dbReference type="Google" id="ProtNLM"/>
    </source>
</evidence>
<evidence type="ECO:0000313" key="1">
    <source>
        <dbReference type="EMBL" id="PKK89479.1"/>
    </source>
</evidence>
<dbReference type="SUPFAM" id="SSF56209">
    <property type="entry name" value="Nitrile hydratase alpha chain"/>
    <property type="match status" value="1"/>
</dbReference>
<dbReference type="GO" id="GO:0003824">
    <property type="term" value="F:catalytic activity"/>
    <property type="evidence" value="ECO:0007669"/>
    <property type="project" value="InterPro"/>
</dbReference>
<name>A0A2N1PMB8_9BACT</name>
<dbReference type="GO" id="GO:0046914">
    <property type="term" value="F:transition metal ion binding"/>
    <property type="evidence" value="ECO:0007669"/>
    <property type="project" value="InterPro"/>
</dbReference>
<comment type="caution">
    <text evidence="1">The sequence shown here is derived from an EMBL/GenBank/DDBJ whole genome shotgun (WGS) entry which is preliminary data.</text>
</comment>
<dbReference type="InterPro" id="IPR036648">
    <property type="entry name" value="CN_Hdrase_a/SCN_Hdrase_g_sf"/>
</dbReference>
<reference evidence="1 2" key="1">
    <citation type="journal article" date="2017" name="ISME J.">
        <title>Potential for microbial H2 and metal transformations associated with novel bacteria and archaea in deep terrestrial subsurface sediments.</title>
        <authorList>
            <person name="Hernsdorf A.W."/>
            <person name="Amano Y."/>
            <person name="Miyakawa K."/>
            <person name="Ise K."/>
            <person name="Suzuki Y."/>
            <person name="Anantharaman K."/>
            <person name="Probst A."/>
            <person name="Burstein D."/>
            <person name="Thomas B.C."/>
            <person name="Banfield J.F."/>
        </authorList>
    </citation>
    <scope>NUCLEOTIDE SEQUENCE [LARGE SCALE GENOMIC DNA]</scope>
    <source>
        <strain evidence="1">HGW-Wallbacteria-1</strain>
    </source>
</reference>